<feature type="compositionally biased region" description="Basic and acidic residues" evidence="1">
    <location>
        <begin position="26"/>
        <end position="41"/>
    </location>
</feature>
<keyword evidence="3" id="KW-1185">Reference proteome</keyword>
<protein>
    <submittedName>
        <fullName evidence="2">Uncharacterized protein</fullName>
    </submittedName>
</protein>
<feature type="compositionally biased region" description="Basic and acidic residues" evidence="1">
    <location>
        <begin position="1"/>
        <end position="20"/>
    </location>
</feature>
<reference evidence="3" key="1">
    <citation type="submission" date="2016-07" db="EMBL/GenBank/DDBJ databases">
        <title>Frankia sp. NRRL B-16219 Genome sequencing.</title>
        <authorList>
            <person name="Ghodhbane-Gtari F."/>
            <person name="Swanson E."/>
            <person name="Gueddou A."/>
            <person name="Louati M."/>
            <person name="Nouioui I."/>
            <person name="Hezbri K."/>
            <person name="Abebe-Akele F."/>
            <person name="Simpson S."/>
            <person name="Morris K."/>
            <person name="Thomas K."/>
            <person name="Gtari M."/>
            <person name="Tisa L.S."/>
        </authorList>
    </citation>
    <scope>NUCLEOTIDE SEQUENCE [LARGE SCALE GENOMIC DNA]</scope>
    <source>
        <strain evidence="3">NRRL B-16219</strain>
    </source>
</reference>
<dbReference type="EMBL" id="MAXA01000224">
    <property type="protein sequence ID" value="OHV27269.1"/>
    <property type="molecule type" value="Genomic_DNA"/>
</dbReference>
<gene>
    <name evidence="2" type="ORF">BBK14_05235</name>
</gene>
<evidence type="ECO:0000313" key="3">
    <source>
        <dbReference type="Proteomes" id="UP000179769"/>
    </source>
</evidence>
<feature type="region of interest" description="Disordered" evidence="1">
    <location>
        <begin position="1"/>
        <end position="64"/>
    </location>
</feature>
<dbReference type="AlphaFoldDB" id="A0A1S1Q132"/>
<feature type="compositionally biased region" description="Gly residues" evidence="1">
    <location>
        <begin position="133"/>
        <end position="144"/>
    </location>
</feature>
<accession>A0A1S1Q132</accession>
<dbReference type="Proteomes" id="UP000179769">
    <property type="component" value="Unassembled WGS sequence"/>
</dbReference>
<feature type="compositionally biased region" description="Polar residues" evidence="1">
    <location>
        <begin position="183"/>
        <end position="194"/>
    </location>
</feature>
<feature type="compositionally biased region" description="Basic residues" evidence="1">
    <location>
        <begin position="147"/>
        <end position="161"/>
    </location>
</feature>
<sequence>MRRQLGDVRRSSPYDLHLTRQTELGHGFREETAAPFHRLEQGHPQVGAGERERNSGKAGAAADVDDLEGGLVRAGGGGTGGDGLGQDRAVEKVALPEPAGLPRTDQPSLDSCRRKHLDIPHRETETITEDGPSGVGNHLGGAGRAFGCRRRRSRGIRRRGQRIAGGGVGAEATRRPFGRCHRFTSTTGTPGRPS</sequence>
<evidence type="ECO:0000313" key="2">
    <source>
        <dbReference type="EMBL" id="OHV27269.1"/>
    </source>
</evidence>
<comment type="caution">
    <text evidence="2">The sequence shown here is derived from an EMBL/GenBank/DDBJ whole genome shotgun (WGS) entry which is preliminary data.</text>
</comment>
<proteinExistence type="predicted"/>
<name>A0A1S1Q132_9ACTN</name>
<organism evidence="2 3">
    <name type="scientific">Parafrankia soli</name>
    <dbReference type="NCBI Taxonomy" id="2599596"/>
    <lineage>
        <taxon>Bacteria</taxon>
        <taxon>Bacillati</taxon>
        <taxon>Actinomycetota</taxon>
        <taxon>Actinomycetes</taxon>
        <taxon>Frankiales</taxon>
        <taxon>Frankiaceae</taxon>
        <taxon>Parafrankia</taxon>
    </lineage>
</organism>
<feature type="region of interest" description="Disordered" evidence="1">
    <location>
        <begin position="125"/>
        <end position="194"/>
    </location>
</feature>
<evidence type="ECO:0000256" key="1">
    <source>
        <dbReference type="SAM" id="MobiDB-lite"/>
    </source>
</evidence>